<evidence type="ECO:0000313" key="5">
    <source>
        <dbReference type="EMBL" id="AFH94547.1"/>
    </source>
</evidence>
<accession>A0A140NPE7</accession>
<dbReference type="EMBL" id="CP003488">
    <property type="protein sequence ID" value="AFH94547.1"/>
    <property type="molecule type" value="Genomic_DNA"/>
</dbReference>
<dbReference type="GO" id="GO:0003677">
    <property type="term" value="F:DNA binding"/>
    <property type="evidence" value="ECO:0007669"/>
    <property type="project" value="UniProtKB-KW"/>
</dbReference>
<dbReference type="SMART" id="SM00345">
    <property type="entry name" value="HTH_GNTR"/>
    <property type="match status" value="1"/>
</dbReference>
<dbReference type="GO" id="GO:0003700">
    <property type="term" value="F:DNA-binding transcription factor activity"/>
    <property type="evidence" value="ECO:0007669"/>
    <property type="project" value="InterPro"/>
</dbReference>
<evidence type="ECO:0000313" key="6">
    <source>
        <dbReference type="Proteomes" id="UP000005012"/>
    </source>
</evidence>
<dbReference type="OrthoDB" id="6627771at2"/>
<dbReference type="PROSITE" id="PS50949">
    <property type="entry name" value="HTH_GNTR"/>
    <property type="match status" value="1"/>
</dbReference>
<gene>
    <name evidence="5" type="ordered locus">S70_13545</name>
</gene>
<feature type="domain" description="HTH gntR-type" evidence="4">
    <location>
        <begin position="25"/>
        <end position="92"/>
    </location>
</feature>
<protein>
    <submittedName>
        <fullName evidence="5">GntR family transcriptional regulator</fullName>
    </submittedName>
</protein>
<dbReference type="InterPro" id="IPR008920">
    <property type="entry name" value="TF_FadR/GntR_C"/>
</dbReference>
<keyword evidence="2" id="KW-0238">DNA-binding</keyword>
<evidence type="ECO:0000256" key="1">
    <source>
        <dbReference type="ARBA" id="ARBA00023015"/>
    </source>
</evidence>
<dbReference type="PANTHER" id="PTHR43537">
    <property type="entry name" value="TRANSCRIPTIONAL REGULATOR, GNTR FAMILY"/>
    <property type="match status" value="1"/>
</dbReference>
<dbReference type="CDD" id="cd07377">
    <property type="entry name" value="WHTH_GntR"/>
    <property type="match status" value="1"/>
</dbReference>
<dbReference type="Pfam" id="PF00392">
    <property type="entry name" value="GntR"/>
    <property type="match status" value="1"/>
</dbReference>
<keyword evidence="3" id="KW-0804">Transcription</keyword>
<dbReference type="KEGG" id="psi:S70_13545"/>
<dbReference type="Proteomes" id="UP000005012">
    <property type="component" value="Chromosome"/>
</dbReference>
<reference evidence="5 6" key="1">
    <citation type="journal article" date="2012" name="J. Bacteriol.">
        <title>Complete Genome Sequence of Providencia stuartii Clinical Isolate MRSN 2154.</title>
        <authorList>
            <person name="Clifford R.J."/>
            <person name="Hang J."/>
            <person name="Riley M.C."/>
            <person name="Onmus-Leone F."/>
            <person name="Kuschner R.A."/>
            <person name="Lesho E.P."/>
            <person name="Waterman P.E."/>
        </authorList>
    </citation>
    <scope>NUCLEOTIDE SEQUENCE [LARGE SCALE GENOMIC DNA]</scope>
    <source>
        <strain evidence="5 6">MRSN 2154</strain>
    </source>
</reference>
<dbReference type="InterPro" id="IPR011711">
    <property type="entry name" value="GntR_C"/>
</dbReference>
<dbReference type="InterPro" id="IPR036388">
    <property type="entry name" value="WH-like_DNA-bd_sf"/>
</dbReference>
<dbReference type="InterPro" id="IPR036390">
    <property type="entry name" value="WH_DNA-bd_sf"/>
</dbReference>
<proteinExistence type="predicted"/>
<dbReference type="Gene3D" id="1.10.10.10">
    <property type="entry name" value="Winged helix-like DNA-binding domain superfamily/Winged helix DNA-binding domain"/>
    <property type="match status" value="1"/>
</dbReference>
<dbReference type="PATRIC" id="fig|1157951.4.peg.2721"/>
<dbReference type="Pfam" id="PF07729">
    <property type="entry name" value="FCD"/>
    <property type="match status" value="1"/>
</dbReference>
<keyword evidence="1" id="KW-0805">Transcription regulation</keyword>
<dbReference type="SUPFAM" id="SSF48008">
    <property type="entry name" value="GntR ligand-binding domain-like"/>
    <property type="match status" value="1"/>
</dbReference>
<sequence>MTVGKGQQSQKITSQEDYWKPIKARTLTDDVVDKIVEAATRGFILPGDRIVEKEIAEKMNVSRVPVREALRVLESQGIVINEPFKGIRMAPVSEERLDELIEVRILLERQAIKTFIAKNKHLDPQSIEQLNQCIVQMARAAKLADSYEFSLCDVNFHRTLCQLSGNNTLTALWENVSKQLTIIIGISTFTKPMEEIIDEHKVLLDKIRSGDLNILEIEIKEHIRNQNKEINFNQAIDKKREPK</sequence>
<dbReference type="RefSeq" id="WP_004925825.1">
    <property type="nucleotide sequence ID" value="NC_017731.1"/>
</dbReference>
<dbReference type="PANTHER" id="PTHR43537:SF5">
    <property type="entry name" value="UXU OPERON TRANSCRIPTIONAL REGULATOR"/>
    <property type="match status" value="1"/>
</dbReference>
<dbReference type="AlphaFoldDB" id="A0A140NPE7"/>
<dbReference type="HOGENOM" id="CLU_017584_5_1_6"/>
<dbReference type="Gene3D" id="1.20.120.530">
    <property type="entry name" value="GntR ligand-binding domain-like"/>
    <property type="match status" value="1"/>
</dbReference>
<name>A0A140NPE7_PROSM</name>
<evidence type="ECO:0000256" key="3">
    <source>
        <dbReference type="ARBA" id="ARBA00023163"/>
    </source>
</evidence>
<dbReference type="GeneID" id="93520742"/>
<dbReference type="PRINTS" id="PR00035">
    <property type="entry name" value="HTHGNTR"/>
</dbReference>
<organism evidence="5 6">
    <name type="scientific">Providencia stuartii (strain MRSN 2154)</name>
    <dbReference type="NCBI Taxonomy" id="1157951"/>
    <lineage>
        <taxon>Bacteria</taxon>
        <taxon>Pseudomonadati</taxon>
        <taxon>Pseudomonadota</taxon>
        <taxon>Gammaproteobacteria</taxon>
        <taxon>Enterobacterales</taxon>
        <taxon>Morganellaceae</taxon>
        <taxon>Providencia</taxon>
    </lineage>
</organism>
<dbReference type="SUPFAM" id="SSF46785">
    <property type="entry name" value="Winged helix' DNA-binding domain"/>
    <property type="match status" value="1"/>
</dbReference>
<dbReference type="InterPro" id="IPR000524">
    <property type="entry name" value="Tscrpt_reg_HTH_GntR"/>
</dbReference>
<evidence type="ECO:0000259" key="4">
    <source>
        <dbReference type="PROSITE" id="PS50949"/>
    </source>
</evidence>
<dbReference type="SMART" id="SM00895">
    <property type="entry name" value="FCD"/>
    <property type="match status" value="1"/>
</dbReference>
<reference evidence="6" key="2">
    <citation type="submission" date="2012-04" db="EMBL/GenBank/DDBJ databases">
        <title>Complete genome sequence of Providencia stuartii clinical isolate MRSN 2154.</title>
        <authorList>
            <person name="Clifford R.J."/>
            <person name="Hang J."/>
            <person name="Riley M.C."/>
            <person name="Onmus-Leone F."/>
            <person name="Kuschner R.A."/>
            <person name="Lesho E.P."/>
            <person name="Waterman P.E."/>
        </authorList>
    </citation>
    <scope>NUCLEOTIDE SEQUENCE [LARGE SCALE GENOMIC DNA]</scope>
    <source>
        <strain evidence="6">MRSN 2154</strain>
    </source>
</reference>
<evidence type="ECO:0000256" key="2">
    <source>
        <dbReference type="ARBA" id="ARBA00023125"/>
    </source>
</evidence>